<evidence type="ECO:0000313" key="2">
    <source>
        <dbReference type="Proteomes" id="UP001642484"/>
    </source>
</evidence>
<dbReference type="EMBL" id="CAXAMN010006925">
    <property type="protein sequence ID" value="CAK9019696.1"/>
    <property type="molecule type" value="Genomic_DNA"/>
</dbReference>
<organism evidence="1 2">
    <name type="scientific">Durusdinium trenchii</name>
    <dbReference type="NCBI Taxonomy" id="1381693"/>
    <lineage>
        <taxon>Eukaryota</taxon>
        <taxon>Sar</taxon>
        <taxon>Alveolata</taxon>
        <taxon>Dinophyceae</taxon>
        <taxon>Suessiales</taxon>
        <taxon>Symbiodiniaceae</taxon>
        <taxon>Durusdinium</taxon>
    </lineage>
</organism>
<proteinExistence type="predicted"/>
<accession>A0ABP0JYV5</accession>
<name>A0ABP0JYV5_9DINO</name>
<gene>
    <name evidence="1" type="ORF">CCMP2556_LOCUS13767</name>
</gene>
<protein>
    <submittedName>
        <fullName evidence="1">Uncharacterized protein</fullName>
    </submittedName>
</protein>
<reference evidence="1 2" key="1">
    <citation type="submission" date="2024-02" db="EMBL/GenBank/DDBJ databases">
        <authorList>
            <person name="Chen Y."/>
            <person name="Shah S."/>
            <person name="Dougan E. K."/>
            <person name="Thang M."/>
            <person name="Chan C."/>
        </authorList>
    </citation>
    <scope>NUCLEOTIDE SEQUENCE [LARGE SCALE GENOMIC DNA]</scope>
</reference>
<keyword evidence="2" id="KW-1185">Reference proteome</keyword>
<comment type="caution">
    <text evidence="1">The sequence shown here is derived from an EMBL/GenBank/DDBJ whole genome shotgun (WGS) entry which is preliminary data.</text>
</comment>
<sequence length="258" mass="28481">MCVFADIEEFWEPAVKTRVDSLIQSGLVQDVLVPLVLSGKAAKREAWCCVHGKTCQVVESDLHIAGSPCVDYSPRGARGAENGHAYSCFLIWVAKRILLQEAIIIHENVREFQPGIFNAPPLLSHDAAGKCQGRPLWDIFFAGDEVDLYSELLWAVKRPGSRAREQSDDDSGEVKTFDSFESFLQALDDDPVCILKEFWRALTKSEANTLTMDGGYLSAPAQIGQVYQLNQSPKFGDASSDSALCTIIKNAGVLWRLV</sequence>
<dbReference type="Proteomes" id="UP001642484">
    <property type="component" value="Unassembled WGS sequence"/>
</dbReference>
<evidence type="ECO:0000313" key="1">
    <source>
        <dbReference type="EMBL" id="CAK9019696.1"/>
    </source>
</evidence>